<proteinExistence type="predicted"/>
<keyword evidence="1" id="KW-1133">Transmembrane helix</keyword>
<feature type="transmembrane region" description="Helical" evidence="1">
    <location>
        <begin position="26"/>
        <end position="47"/>
    </location>
</feature>
<reference evidence="2 3" key="1">
    <citation type="submission" date="2017-04" db="EMBL/GenBank/DDBJ databases">
        <title>Genome Sequence of the Model Brown-Rot Fungus Postia placenta SB12.</title>
        <authorList>
            <consortium name="DOE Joint Genome Institute"/>
            <person name="Gaskell J."/>
            <person name="Kersten P."/>
            <person name="Larrondo L.F."/>
            <person name="Canessa P."/>
            <person name="Martinez D."/>
            <person name="Hibbett D."/>
            <person name="Schmoll M."/>
            <person name="Kubicek C.P."/>
            <person name="Martinez A.T."/>
            <person name="Yadav J."/>
            <person name="Master E."/>
            <person name="Magnuson J.K."/>
            <person name="James T."/>
            <person name="Yaver D."/>
            <person name="Berka R."/>
            <person name="Labutti K."/>
            <person name="Lipzen A."/>
            <person name="Aerts A."/>
            <person name="Barry K."/>
            <person name="Henrissat B."/>
            <person name="Blanchette R."/>
            <person name="Grigoriev I."/>
            <person name="Cullen D."/>
        </authorList>
    </citation>
    <scope>NUCLEOTIDE SEQUENCE [LARGE SCALE GENOMIC DNA]</scope>
    <source>
        <strain evidence="2 3">MAD-698-R-SB12</strain>
    </source>
</reference>
<dbReference type="EMBL" id="KZ110593">
    <property type="protein sequence ID" value="OSX65183.1"/>
    <property type="molecule type" value="Genomic_DNA"/>
</dbReference>
<dbReference type="AlphaFoldDB" id="A0A1X6NA00"/>
<dbReference type="InterPro" id="IPR019182">
    <property type="entry name" value="Cytochrome_b-c1_su10_fun"/>
</dbReference>
<keyword evidence="1" id="KW-0472">Membrane</keyword>
<accession>A0A1X6NA00</accession>
<dbReference type="PANTHER" id="PTHR28254:SF1">
    <property type="entry name" value="CYTOCHROME B-C1 COMPLEX SUBUNIT 10, MITOCHONDRIAL"/>
    <property type="match status" value="1"/>
</dbReference>
<protein>
    <submittedName>
        <fullName evidence="2">Uncharacterized protein</fullName>
    </submittedName>
</protein>
<dbReference type="OrthoDB" id="2391627at2759"/>
<dbReference type="GeneID" id="36325421"/>
<sequence length="73" mass="8004">MARIAHHPIPEHKLPITFARRWGTSLGLWGAGAGIMALYVLSATPLVKREVLAKVPVVGAYWQDKIPASDKPF</sequence>
<dbReference type="GO" id="GO:0005739">
    <property type="term" value="C:mitochondrion"/>
    <property type="evidence" value="ECO:0007669"/>
    <property type="project" value="GOC"/>
</dbReference>
<organism evidence="2 3">
    <name type="scientific">Postia placenta MAD-698-R-SB12</name>
    <dbReference type="NCBI Taxonomy" id="670580"/>
    <lineage>
        <taxon>Eukaryota</taxon>
        <taxon>Fungi</taxon>
        <taxon>Dikarya</taxon>
        <taxon>Basidiomycota</taxon>
        <taxon>Agaricomycotina</taxon>
        <taxon>Agaricomycetes</taxon>
        <taxon>Polyporales</taxon>
        <taxon>Adustoporiaceae</taxon>
        <taxon>Rhodonia</taxon>
    </lineage>
</organism>
<dbReference type="RefSeq" id="XP_024341977.1">
    <property type="nucleotide sequence ID" value="XM_024480471.1"/>
</dbReference>
<dbReference type="GO" id="GO:0006122">
    <property type="term" value="P:mitochondrial electron transport, ubiquinol to cytochrome c"/>
    <property type="evidence" value="ECO:0007669"/>
    <property type="project" value="InterPro"/>
</dbReference>
<dbReference type="STRING" id="670580.A0A1X6NA00"/>
<keyword evidence="1" id="KW-0812">Transmembrane</keyword>
<keyword evidence="3" id="KW-1185">Reference proteome</keyword>
<evidence type="ECO:0000256" key="1">
    <source>
        <dbReference type="SAM" id="Phobius"/>
    </source>
</evidence>
<dbReference type="Pfam" id="PF09796">
    <property type="entry name" value="QCR10"/>
    <property type="match status" value="1"/>
</dbReference>
<evidence type="ECO:0000313" key="3">
    <source>
        <dbReference type="Proteomes" id="UP000194127"/>
    </source>
</evidence>
<gene>
    <name evidence="2" type="ORF">POSPLADRAFT_1053956</name>
</gene>
<dbReference type="PANTHER" id="PTHR28254">
    <property type="entry name" value="CYTOCHROME B-C1 COMPLEX SUBUNIT 10"/>
    <property type="match status" value="1"/>
</dbReference>
<name>A0A1X6NA00_9APHY</name>
<evidence type="ECO:0000313" key="2">
    <source>
        <dbReference type="EMBL" id="OSX65183.1"/>
    </source>
</evidence>
<dbReference type="Proteomes" id="UP000194127">
    <property type="component" value="Unassembled WGS sequence"/>
</dbReference>